<evidence type="ECO:0000313" key="2">
    <source>
        <dbReference type="Proteomes" id="UP000672032"/>
    </source>
</evidence>
<accession>A0A8A3PQ10</accession>
<sequence>MNSITHSVDDKCAFLHKFPVEIRLKIYRCLLCNEILGKAGSVTQISSYGAQLKYDLSPQVLRLCHKIYDEAQPVLYEENIFYIACVRVDNNPHYDHSFGDEDYDEDVMINIQGPQVELCPLTRYDNCQTTVPFPVPNLCNYTSISKVLHWRVVVSRLRTPGGMWDPRWCLLDFCRSVCANPPATLEVLLLPCGLDDSQTNEYSFDCFDQVLKPLRMLRNLRKFVIKDACATDVPDIIRTSSDRELQSFEEDLDEDLASELQALVTSQQPVDLLYKMHEALATYAQAFERHRPYKMQMGLRREDINEIDERHLEYREYIQTGAFNPFYRPTLHPLENELQICQESAISGYVETFKDHRRNALTYLESQLSQIETANREITEFVKREKVPGGLFDVTERRKERSNVLRVGSASVMNDGEKHSKIASALVYLEEYATSFNRHLTHAVRAQILSNRRLFESYYKTLTRDRLIKALGRDIEVGKICHFATKYRVAIDMCDMQYLEILRARKKLFTFDGFDAECAIDLRLSLSEEMIDWHTNERDLTPHQQRPRYDFDDSSVDEM</sequence>
<dbReference type="AlphaFoldDB" id="A0A8A3PQ10"/>
<organism evidence="1 2">
    <name type="scientific">Monilinia vaccinii-corymbosi</name>
    <dbReference type="NCBI Taxonomy" id="61207"/>
    <lineage>
        <taxon>Eukaryota</taxon>
        <taxon>Fungi</taxon>
        <taxon>Dikarya</taxon>
        <taxon>Ascomycota</taxon>
        <taxon>Pezizomycotina</taxon>
        <taxon>Leotiomycetes</taxon>
        <taxon>Helotiales</taxon>
        <taxon>Sclerotiniaceae</taxon>
        <taxon>Monilinia</taxon>
    </lineage>
</organism>
<gene>
    <name evidence="1" type="ORF">DSL72_009042</name>
</gene>
<name>A0A8A3PQ10_9HELO</name>
<proteinExistence type="predicted"/>
<protein>
    <submittedName>
        <fullName evidence="1">Uncharacterized protein</fullName>
    </submittedName>
</protein>
<dbReference type="Proteomes" id="UP000672032">
    <property type="component" value="Chromosome 8"/>
</dbReference>
<reference evidence="1" key="1">
    <citation type="submission" date="2020-10" db="EMBL/GenBank/DDBJ databases">
        <title>Genome Sequence of Monilinia vaccinii-corymbosi Sheds Light on Mummy Berry Disease Infection of Blueberry and Mating Type.</title>
        <authorList>
            <person name="Yow A.G."/>
            <person name="Zhang Y."/>
            <person name="Bansal K."/>
            <person name="Eacker S.M."/>
            <person name="Sullivan S."/>
            <person name="Liachko I."/>
            <person name="Cubeta M.A."/>
            <person name="Rollins J.A."/>
            <person name="Ashrafi H."/>
        </authorList>
    </citation>
    <scope>NUCLEOTIDE SEQUENCE</scope>
    <source>
        <strain evidence="1">RL-1</strain>
    </source>
</reference>
<evidence type="ECO:0000313" key="1">
    <source>
        <dbReference type="EMBL" id="QSZ36951.1"/>
    </source>
</evidence>
<dbReference type="EMBL" id="CP063412">
    <property type="protein sequence ID" value="QSZ36951.1"/>
    <property type="molecule type" value="Genomic_DNA"/>
</dbReference>
<dbReference type="OrthoDB" id="62952at2759"/>
<keyword evidence="2" id="KW-1185">Reference proteome</keyword>